<gene>
    <name evidence="3" type="ORF">HNQ88_001638</name>
</gene>
<name>A0AAE4BRF2_9BACT</name>
<dbReference type="Pfam" id="PF00578">
    <property type="entry name" value="AhpC-TSA"/>
    <property type="match status" value="1"/>
</dbReference>
<dbReference type="InterPro" id="IPR036249">
    <property type="entry name" value="Thioredoxin-like_sf"/>
</dbReference>
<reference evidence="3" key="1">
    <citation type="submission" date="2023-07" db="EMBL/GenBank/DDBJ databases">
        <title>Genomic Encyclopedia of Type Strains, Phase IV (KMG-IV): sequencing the most valuable type-strain genomes for metagenomic binning, comparative biology and taxonomic classification.</title>
        <authorList>
            <person name="Goeker M."/>
        </authorList>
    </citation>
    <scope>NUCLEOTIDE SEQUENCE</scope>
    <source>
        <strain evidence="3">DSM 26174</strain>
    </source>
</reference>
<evidence type="ECO:0000256" key="1">
    <source>
        <dbReference type="SAM" id="SignalP"/>
    </source>
</evidence>
<dbReference type="InterPro" id="IPR050553">
    <property type="entry name" value="Thioredoxin_ResA/DsbE_sf"/>
</dbReference>
<dbReference type="RefSeq" id="WP_309938107.1">
    <property type="nucleotide sequence ID" value="NZ_AP025305.1"/>
</dbReference>
<dbReference type="SUPFAM" id="SSF52833">
    <property type="entry name" value="Thioredoxin-like"/>
    <property type="match status" value="1"/>
</dbReference>
<keyword evidence="1" id="KW-0732">Signal</keyword>
<dbReference type="PANTHER" id="PTHR42852:SF17">
    <property type="entry name" value="THIOREDOXIN-LIKE PROTEIN HI_1115"/>
    <property type="match status" value="1"/>
</dbReference>
<proteinExistence type="predicted"/>
<dbReference type="GO" id="GO:0016209">
    <property type="term" value="F:antioxidant activity"/>
    <property type="evidence" value="ECO:0007669"/>
    <property type="project" value="InterPro"/>
</dbReference>
<evidence type="ECO:0000313" key="3">
    <source>
        <dbReference type="EMBL" id="MDR6238601.1"/>
    </source>
</evidence>
<dbReference type="InterPro" id="IPR000866">
    <property type="entry name" value="AhpC/TSA"/>
</dbReference>
<dbReference type="CDD" id="cd02966">
    <property type="entry name" value="TlpA_like_family"/>
    <property type="match status" value="1"/>
</dbReference>
<dbReference type="Proteomes" id="UP001185092">
    <property type="component" value="Unassembled WGS sequence"/>
</dbReference>
<keyword evidence="4" id="KW-1185">Reference proteome</keyword>
<evidence type="ECO:0000313" key="4">
    <source>
        <dbReference type="Proteomes" id="UP001185092"/>
    </source>
</evidence>
<dbReference type="PROSITE" id="PS51257">
    <property type="entry name" value="PROKAR_LIPOPROTEIN"/>
    <property type="match status" value="1"/>
</dbReference>
<feature type="signal peptide" evidence="1">
    <location>
        <begin position="1"/>
        <end position="21"/>
    </location>
</feature>
<dbReference type="PROSITE" id="PS51352">
    <property type="entry name" value="THIOREDOXIN_2"/>
    <property type="match status" value="1"/>
</dbReference>
<dbReference type="PANTHER" id="PTHR42852">
    <property type="entry name" value="THIOL:DISULFIDE INTERCHANGE PROTEIN DSBE"/>
    <property type="match status" value="1"/>
</dbReference>
<protein>
    <submittedName>
        <fullName evidence="3">Peroxiredoxin</fullName>
    </submittedName>
</protein>
<dbReference type="AlphaFoldDB" id="A0AAE4BRF2"/>
<feature type="chain" id="PRO_5041904179" evidence="1">
    <location>
        <begin position="22"/>
        <end position="169"/>
    </location>
</feature>
<accession>A0AAE4BRF2</accession>
<feature type="domain" description="Thioredoxin" evidence="2">
    <location>
        <begin position="22"/>
        <end position="167"/>
    </location>
</feature>
<dbReference type="Gene3D" id="3.40.30.10">
    <property type="entry name" value="Glutaredoxin"/>
    <property type="match status" value="1"/>
</dbReference>
<dbReference type="GO" id="GO:0016491">
    <property type="term" value="F:oxidoreductase activity"/>
    <property type="evidence" value="ECO:0007669"/>
    <property type="project" value="InterPro"/>
</dbReference>
<dbReference type="InterPro" id="IPR013766">
    <property type="entry name" value="Thioredoxin_domain"/>
</dbReference>
<organism evidence="3 4">
    <name type="scientific">Aureibacter tunicatorum</name>
    <dbReference type="NCBI Taxonomy" id="866807"/>
    <lineage>
        <taxon>Bacteria</taxon>
        <taxon>Pseudomonadati</taxon>
        <taxon>Bacteroidota</taxon>
        <taxon>Cytophagia</taxon>
        <taxon>Cytophagales</taxon>
        <taxon>Persicobacteraceae</taxon>
        <taxon>Aureibacter</taxon>
    </lineage>
</organism>
<evidence type="ECO:0000259" key="2">
    <source>
        <dbReference type="PROSITE" id="PS51352"/>
    </source>
</evidence>
<sequence>MMKKIIGCLALMLSISCYSHAQFSQKQMPSVKVKTMNGQTIDIKELTQDGQVTVFSFWATWCKPCLQELGAVSDVYEEWEEDYNVRFIAISTDNSRNSAKVKSISRSKGWPFEVYLDPNEDTKRAFNFVNVPYVVIVDAKGEIVYQHNGYVPGDEEELESKIAALSNVQ</sequence>
<comment type="caution">
    <text evidence="3">The sequence shown here is derived from an EMBL/GenBank/DDBJ whole genome shotgun (WGS) entry which is preliminary data.</text>
</comment>
<dbReference type="EMBL" id="JAVDQD010000002">
    <property type="protein sequence ID" value="MDR6238601.1"/>
    <property type="molecule type" value="Genomic_DNA"/>
</dbReference>